<dbReference type="InterPro" id="IPR014729">
    <property type="entry name" value="Rossmann-like_a/b/a_fold"/>
</dbReference>
<comment type="catalytic activity">
    <reaction evidence="1 6">
        <text>adenosine 5'-phosphosulfate + ATP = 3'-phosphoadenylyl sulfate + ADP + H(+)</text>
        <dbReference type="Rhea" id="RHEA:24152"/>
        <dbReference type="ChEBI" id="CHEBI:15378"/>
        <dbReference type="ChEBI" id="CHEBI:30616"/>
        <dbReference type="ChEBI" id="CHEBI:58243"/>
        <dbReference type="ChEBI" id="CHEBI:58339"/>
        <dbReference type="ChEBI" id="CHEBI:456216"/>
        <dbReference type="EC" id="2.7.1.25"/>
    </reaction>
</comment>
<dbReference type="InterPro" id="IPR050512">
    <property type="entry name" value="Sulf_AdTrans/APS_kinase"/>
</dbReference>
<gene>
    <name evidence="9" type="ORF">A3I23_02895</name>
</gene>
<dbReference type="NCBIfam" id="NF004041">
    <property type="entry name" value="PRK05541.1"/>
    <property type="match status" value="1"/>
</dbReference>
<reference evidence="9 10" key="1">
    <citation type="journal article" date="2016" name="Nat. Commun.">
        <title>Thousands of microbial genomes shed light on interconnected biogeochemical processes in an aquifer system.</title>
        <authorList>
            <person name="Anantharaman K."/>
            <person name="Brown C.T."/>
            <person name="Hug L.A."/>
            <person name="Sharon I."/>
            <person name="Castelle C.J."/>
            <person name="Probst A.J."/>
            <person name="Thomas B.C."/>
            <person name="Singh A."/>
            <person name="Wilkins M.J."/>
            <person name="Karaoz U."/>
            <person name="Brodie E.L."/>
            <person name="Williams K.H."/>
            <person name="Hubbard S.S."/>
            <person name="Banfield J.F."/>
        </authorList>
    </citation>
    <scope>NUCLEOTIDE SEQUENCE [LARGE SCALE GENOMIC DNA]</scope>
</reference>
<organism evidence="9 10">
    <name type="scientific">Candidatus Nomurabacteria bacterium RIFCSPLOWO2_02_FULL_40_67</name>
    <dbReference type="NCBI Taxonomy" id="1801787"/>
    <lineage>
        <taxon>Bacteria</taxon>
        <taxon>Candidatus Nomuraibacteriota</taxon>
    </lineage>
</organism>
<dbReference type="SUPFAM" id="SSF52374">
    <property type="entry name" value="Nucleotidylyl transferase"/>
    <property type="match status" value="1"/>
</dbReference>
<evidence type="ECO:0000313" key="10">
    <source>
        <dbReference type="Proteomes" id="UP000177693"/>
    </source>
</evidence>
<evidence type="ECO:0000256" key="5">
    <source>
        <dbReference type="ARBA" id="ARBA00022840"/>
    </source>
</evidence>
<dbReference type="PANTHER" id="PTHR42700:SF1">
    <property type="entry name" value="SULFATE ADENYLYLTRANSFERASE"/>
    <property type="match status" value="1"/>
</dbReference>
<dbReference type="EC" id="2.7.1.25" evidence="2 6"/>
<evidence type="ECO:0000256" key="4">
    <source>
        <dbReference type="ARBA" id="ARBA00022741"/>
    </source>
</evidence>
<dbReference type="InterPro" id="IPR027417">
    <property type="entry name" value="P-loop_NTPase"/>
</dbReference>
<sequence>MAIIWLTGLSGAGKTTLGNSVFNKLKKFEKVIILDGDELRKGLNSDLGFSMEDREENIRRVAHTAKMLYDNGFLVITTLISPTFHSRKMAREIAGEKFFEIYIKSSIKTCIDRDVKGLYKKAINGEIKEFTGISSVYEEPINPELIVDTEILNIEESTNKILSFLIGKNIIEFGLDQNWFKVNFGGKKLNLTDKQYAVFIGRWQPFHLGHQKLIWNKLKYNIPVLIMVRDIPNDEKNPFTTKEVVKMIEKVYEDKKDLIKIIVIPDIESVNFGRGVGYEVNEFIPNETIENISATKIRKSLDEKSENWTDMVPEKVVEHLKEQLQNKL</sequence>
<dbReference type="Pfam" id="PF01583">
    <property type="entry name" value="APS_kinase"/>
    <property type="match status" value="1"/>
</dbReference>
<dbReference type="NCBIfam" id="NF003013">
    <property type="entry name" value="PRK03846.1"/>
    <property type="match status" value="1"/>
</dbReference>
<evidence type="ECO:0000259" key="7">
    <source>
        <dbReference type="Pfam" id="PF01467"/>
    </source>
</evidence>
<dbReference type="AlphaFoldDB" id="A0A1F6Y7H2"/>
<accession>A0A1F6Y7H2</accession>
<dbReference type="GO" id="GO:0005524">
    <property type="term" value="F:ATP binding"/>
    <property type="evidence" value="ECO:0007669"/>
    <property type="project" value="UniProtKB-KW"/>
</dbReference>
<dbReference type="Proteomes" id="UP000177693">
    <property type="component" value="Unassembled WGS sequence"/>
</dbReference>
<keyword evidence="6 9" id="KW-0418">Kinase</keyword>
<comment type="function">
    <text evidence="6">Catalyzes the synthesis of activated sulfate.</text>
</comment>
<evidence type="ECO:0000259" key="8">
    <source>
        <dbReference type="Pfam" id="PF01583"/>
    </source>
</evidence>
<dbReference type="UniPathway" id="UPA00140">
    <property type="reaction ID" value="UER00205"/>
</dbReference>
<dbReference type="Gene3D" id="3.40.50.300">
    <property type="entry name" value="P-loop containing nucleotide triphosphate hydrolases"/>
    <property type="match status" value="1"/>
</dbReference>
<dbReference type="InterPro" id="IPR004821">
    <property type="entry name" value="Cyt_trans-like"/>
</dbReference>
<dbReference type="NCBIfam" id="TIGR00455">
    <property type="entry name" value="apsK"/>
    <property type="match status" value="1"/>
</dbReference>
<evidence type="ECO:0000256" key="1">
    <source>
        <dbReference type="ARBA" id="ARBA00001823"/>
    </source>
</evidence>
<dbReference type="GO" id="GO:0005737">
    <property type="term" value="C:cytoplasm"/>
    <property type="evidence" value="ECO:0007669"/>
    <property type="project" value="TreeGrafter"/>
</dbReference>
<dbReference type="GO" id="GO:0010134">
    <property type="term" value="P:sulfate assimilation via adenylyl sulfate reduction"/>
    <property type="evidence" value="ECO:0007669"/>
    <property type="project" value="TreeGrafter"/>
</dbReference>
<dbReference type="GO" id="GO:0004781">
    <property type="term" value="F:sulfate adenylyltransferase (ATP) activity"/>
    <property type="evidence" value="ECO:0007669"/>
    <property type="project" value="TreeGrafter"/>
</dbReference>
<evidence type="ECO:0000256" key="6">
    <source>
        <dbReference type="RuleBase" id="RU004347"/>
    </source>
</evidence>
<dbReference type="InterPro" id="IPR002891">
    <property type="entry name" value="APS"/>
</dbReference>
<dbReference type="GO" id="GO:0070814">
    <property type="term" value="P:hydrogen sulfide biosynthetic process"/>
    <property type="evidence" value="ECO:0007669"/>
    <property type="project" value="UniProtKB-UniPathway"/>
</dbReference>
<protein>
    <recommendedName>
        <fullName evidence="2 6">Adenylyl-sulfate kinase</fullName>
        <ecNumber evidence="2 6">2.7.1.25</ecNumber>
    </recommendedName>
</protein>
<keyword evidence="5 6" id="KW-0067">ATP-binding</keyword>
<dbReference type="CDD" id="cd02027">
    <property type="entry name" value="APSK"/>
    <property type="match status" value="1"/>
</dbReference>
<keyword evidence="4 6" id="KW-0547">Nucleotide-binding</keyword>
<dbReference type="GO" id="GO:0019379">
    <property type="term" value="P:sulfate assimilation, phosphoadenylyl sulfate reduction by phosphoadenylyl-sulfate reductase (thioredoxin)"/>
    <property type="evidence" value="ECO:0007669"/>
    <property type="project" value="TreeGrafter"/>
</dbReference>
<comment type="similarity">
    <text evidence="6">Belongs to the APS kinase family.</text>
</comment>
<evidence type="ECO:0000256" key="3">
    <source>
        <dbReference type="ARBA" id="ARBA00022679"/>
    </source>
</evidence>
<dbReference type="SUPFAM" id="SSF52540">
    <property type="entry name" value="P-loop containing nucleoside triphosphate hydrolases"/>
    <property type="match status" value="1"/>
</dbReference>
<feature type="domain" description="APS kinase" evidence="8">
    <location>
        <begin position="2"/>
        <end position="148"/>
    </location>
</feature>
<dbReference type="EMBL" id="MFVL01000001">
    <property type="protein sequence ID" value="OGJ02320.1"/>
    <property type="molecule type" value="Genomic_DNA"/>
</dbReference>
<feature type="domain" description="Cytidyltransferase-like" evidence="7">
    <location>
        <begin position="198"/>
        <end position="259"/>
    </location>
</feature>
<proteinExistence type="inferred from homology"/>
<name>A0A1F6Y7H2_9BACT</name>
<dbReference type="PANTHER" id="PTHR42700">
    <property type="entry name" value="SULFATE ADENYLYLTRANSFERASE"/>
    <property type="match status" value="1"/>
</dbReference>
<dbReference type="Gene3D" id="3.40.50.620">
    <property type="entry name" value="HUPs"/>
    <property type="match status" value="2"/>
</dbReference>
<dbReference type="InterPro" id="IPR059117">
    <property type="entry name" value="APS_kinase_dom"/>
</dbReference>
<keyword evidence="3 6" id="KW-0808">Transferase</keyword>
<evidence type="ECO:0000313" key="9">
    <source>
        <dbReference type="EMBL" id="OGJ02320.1"/>
    </source>
</evidence>
<evidence type="ECO:0000256" key="2">
    <source>
        <dbReference type="ARBA" id="ARBA00012121"/>
    </source>
</evidence>
<comment type="caution">
    <text evidence="9">The sequence shown here is derived from an EMBL/GenBank/DDBJ whole genome shotgun (WGS) entry which is preliminary data.</text>
</comment>
<dbReference type="Pfam" id="PF01467">
    <property type="entry name" value="CTP_transf_like"/>
    <property type="match status" value="1"/>
</dbReference>
<comment type="pathway">
    <text evidence="6">Sulfur metabolism; hydrogen sulfide biosynthesis; sulfite from sulfate: step 2/3.</text>
</comment>
<dbReference type="GO" id="GO:0004020">
    <property type="term" value="F:adenylylsulfate kinase activity"/>
    <property type="evidence" value="ECO:0007669"/>
    <property type="project" value="UniProtKB-EC"/>
</dbReference>